<keyword evidence="2" id="KW-1185">Reference proteome</keyword>
<dbReference type="AlphaFoldDB" id="A0AAV1WE03"/>
<evidence type="ECO:0000313" key="2">
    <source>
        <dbReference type="Proteomes" id="UP001497480"/>
    </source>
</evidence>
<organism evidence="1 2">
    <name type="scientific">Lupinus luteus</name>
    <name type="common">European yellow lupine</name>
    <dbReference type="NCBI Taxonomy" id="3873"/>
    <lineage>
        <taxon>Eukaryota</taxon>
        <taxon>Viridiplantae</taxon>
        <taxon>Streptophyta</taxon>
        <taxon>Embryophyta</taxon>
        <taxon>Tracheophyta</taxon>
        <taxon>Spermatophyta</taxon>
        <taxon>Magnoliopsida</taxon>
        <taxon>eudicotyledons</taxon>
        <taxon>Gunneridae</taxon>
        <taxon>Pentapetalae</taxon>
        <taxon>rosids</taxon>
        <taxon>fabids</taxon>
        <taxon>Fabales</taxon>
        <taxon>Fabaceae</taxon>
        <taxon>Papilionoideae</taxon>
        <taxon>50 kb inversion clade</taxon>
        <taxon>genistoids sensu lato</taxon>
        <taxon>core genistoids</taxon>
        <taxon>Genisteae</taxon>
        <taxon>Lupinus</taxon>
    </lineage>
</organism>
<sequence length="97" mass="10598">MSGQLQASSRNSRSMSVLVVMVKKAVYAPLKSAFELDQIIEFVKEAGRGGRGNLPLAGAPTIVKTEPWDGKDGEIIEEDEFSLEELLVEETSSKDEL</sequence>
<name>A0AAV1WE03_LUPLU</name>
<evidence type="ECO:0000313" key="1">
    <source>
        <dbReference type="EMBL" id="CAL0307551.1"/>
    </source>
</evidence>
<proteinExistence type="predicted"/>
<dbReference type="Proteomes" id="UP001497480">
    <property type="component" value="Unassembled WGS sequence"/>
</dbReference>
<accession>A0AAV1WE03</accession>
<dbReference type="EMBL" id="CAXHTB010000006">
    <property type="protein sequence ID" value="CAL0307551.1"/>
    <property type="molecule type" value="Genomic_DNA"/>
</dbReference>
<reference evidence="1 2" key="1">
    <citation type="submission" date="2024-03" db="EMBL/GenBank/DDBJ databases">
        <authorList>
            <person name="Martinez-Hernandez J."/>
        </authorList>
    </citation>
    <scope>NUCLEOTIDE SEQUENCE [LARGE SCALE GENOMIC DNA]</scope>
</reference>
<gene>
    <name evidence="1" type="ORF">LLUT_LOCUS8611</name>
</gene>
<comment type="caution">
    <text evidence="1">The sequence shown here is derived from an EMBL/GenBank/DDBJ whole genome shotgun (WGS) entry which is preliminary data.</text>
</comment>
<protein>
    <submittedName>
        <fullName evidence="1">Uncharacterized protein</fullName>
    </submittedName>
</protein>